<dbReference type="InterPro" id="IPR007345">
    <property type="entry name" value="Polysacch_pyruvyl_Trfase"/>
</dbReference>
<dbReference type="InterPro" id="IPR019896">
    <property type="entry name" value="Polysacch_pyruvyl_Trfase_CsaB"/>
</dbReference>
<gene>
    <name evidence="3" type="ORF">Psch_04005</name>
</gene>
<proteinExistence type="predicted"/>
<feature type="coiled-coil region" evidence="1">
    <location>
        <begin position="324"/>
        <end position="351"/>
    </location>
</feature>
<dbReference type="NCBIfam" id="TIGR03609">
    <property type="entry name" value="S_layer_CsaB"/>
    <property type="match status" value="1"/>
</dbReference>
<evidence type="ECO:0000259" key="2">
    <source>
        <dbReference type="Pfam" id="PF04230"/>
    </source>
</evidence>
<sequence length="379" mass="40950">MNRSKAQSCGRLYMPRVVISGYYGFDNIGDEAVLHAMLQALRAAVPGLEATVLSKDPVCTARQFSVRSVLRDNLGQVWRALREADLLISGGGGLLQDVTGPKSIIYYLSIVAMARLLGRPVFFYAQGIGPVHTTLGKNMVRIVANRVDAITVRDTDSREELTALGVTRPAIEVTADPVLGLDPALIDIARGKEILSSLGLGSGPVAGISVRPWKNAKGYLEVLARGADDLAALGWQVLLVPMHRNVDLDCCREVAARMSEPAFLLEKSADYMDILALTANLDLAIGMRLHFLIFSSLFGVPLVGIPYDPKVNRFLQSVGLPPGLSAEQLDYKELSARLAQVLAERAKLGSQLRERVAPLQKEALKNAELAAELLRGCGV</sequence>
<evidence type="ECO:0000313" key="3">
    <source>
        <dbReference type="EMBL" id="TEB04280.1"/>
    </source>
</evidence>
<keyword evidence="1" id="KW-0175">Coiled coil</keyword>
<dbReference type="Pfam" id="PF04230">
    <property type="entry name" value="PS_pyruv_trans"/>
    <property type="match status" value="1"/>
</dbReference>
<dbReference type="PANTHER" id="PTHR36836">
    <property type="entry name" value="COLANIC ACID BIOSYNTHESIS PROTEIN WCAK"/>
    <property type="match status" value="1"/>
</dbReference>
<feature type="domain" description="Polysaccharide pyruvyl transferase" evidence="2">
    <location>
        <begin position="27"/>
        <end position="309"/>
    </location>
</feature>
<dbReference type="EMBL" id="QFGA01000004">
    <property type="protein sequence ID" value="TEB04280.1"/>
    <property type="molecule type" value="Genomic_DNA"/>
</dbReference>
<dbReference type="Proteomes" id="UP000298324">
    <property type="component" value="Unassembled WGS sequence"/>
</dbReference>
<protein>
    <submittedName>
        <fullName evidence="3">Colanic acid biosynthesis protein</fullName>
    </submittedName>
</protein>
<evidence type="ECO:0000256" key="1">
    <source>
        <dbReference type="SAM" id="Coils"/>
    </source>
</evidence>
<accession>A0A4Y7R6N8</accession>
<keyword evidence="4" id="KW-1185">Reference proteome</keyword>
<dbReference type="SUPFAM" id="SSF53756">
    <property type="entry name" value="UDP-Glycosyltransferase/glycogen phosphorylase"/>
    <property type="match status" value="1"/>
</dbReference>
<comment type="caution">
    <text evidence="3">The sequence shown here is derived from an EMBL/GenBank/DDBJ whole genome shotgun (WGS) entry which is preliminary data.</text>
</comment>
<evidence type="ECO:0000313" key="4">
    <source>
        <dbReference type="Proteomes" id="UP000298324"/>
    </source>
</evidence>
<organism evidence="3 4">
    <name type="scientific">Pelotomaculum schinkii</name>
    <dbReference type="NCBI Taxonomy" id="78350"/>
    <lineage>
        <taxon>Bacteria</taxon>
        <taxon>Bacillati</taxon>
        <taxon>Bacillota</taxon>
        <taxon>Clostridia</taxon>
        <taxon>Eubacteriales</taxon>
        <taxon>Desulfotomaculaceae</taxon>
        <taxon>Pelotomaculum</taxon>
    </lineage>
</organism>
<name>A0A4Y7R6N8_9FIRM</name>
<reference evidence="3 4" key="1">
    <citation type="journal article" date="2018" name="Environ. Microbiol.">
        <title>Novel energy conservation strategies and behaviour of Pelotomaculum schinkii driving syntrophic propionate catabolism.</title>
        <authorList>
            <person name="Hidalgo-Ahumada C.A.P."/>
            <person name="Nobu M.K."/>
            <person name="Narihiro T."/>
            <person name="Tamaki H."/>
            <person name="Liu W.T."/>
            <person name="Kamagata Y."/>
            <person name="Stams A.J.M."/>
            <person name="Imachi H."/>
            <person name="Sousa D.Z."/>
        </authorList>
    </citation>
    <scope>NUCLEOTIDE SEQUENCE [LARGE SCALE GENOMIC DNA]</scope>
    <source>
        <strain evidence="3 4">HH</strain>
    </source>
</reference>
<dbReference type="AlphaFoldDB" id="A0A4Y7R6N8"/>
<dbReference type="PANTHER" id="PTHR36836:SF1">
    <property type="entry name" value="COLANIC ACID BIOSYNTHESIS PROTEIN WCAK"/>
    <property type="match status" value="1"/>
</dbReference>